<dbReference type="GO" id="GO:0008757">
    <property type="term" value="F:S-adenosylmethionine-dependent methyltransferase activity"/>
    <property type="evidence" value="ECO:0007669"/>
    <property type="project" value="InterPro"/>
</dbReference>
<dbReference type="EMBL" id="CP073078">
    <property type="protein sequence ID" value="QUD89310.1"/>
    <property type="molecule type" value="Genomic_DNA"/>
</dbReference>
<dbReference type="CDD" id="cd02440">
    <property type="entry name" value="AdoMet_MTases"/>
    <property type="match status" value="1"/>
</dbReference>
<feature type="domain" description="Methyltransferase type 11" evidence="1">
    <location>
        <begin position="104"/>
        <end position="195"/>
    </location>
</feature>
<accession>A0A975IVZ9</accession>
<organism evidence="2 3">
    <name type="scientific">Phenylobacterium montanum</name>
    <dbReference type="NCBI Taxonomy" id="2823693"/>
    <lineage>
        <taxon>Bacteria</taxon>
        <taxon>Pseudomonadati</taxon>
        <taxon>Pseudomonadota</taxon>
        <taxon>Alphaproteobacteria</taxon>
        <taxon>Caulobacterales</taxon>
        <taxon>Caulobacteraceae</taxon>
        <taxon>Phenylobacterium</taxon>
    </lineage>
</organism>
<dbReference type="PANTHER" id="PTHR43591">
    <property type="entry name" value="METHYLTRANSFERASE"/>
    <property type="match status" value="1"/>
</dbReference>
<gene>
    <name evidence="2" type="ORF">KCG34_05370</name>
</gene>
<dbReference type="InterPro" id="IPR029063">
    <property type="entry name" value="SAM-dependent_MTases_sf"/>
</dbReference>
<keyword evidence="2" id="KW-0489">Methyltransferase</keyword>
<dbReference type="InterPro" id="IPR013216">
    <property type="entry name" value="Methyltransf_11"/>
</dbReference>
<evidence type="ECO:0000259" key="1">
    <source>
        <dbReference type="Pfam" id="PF08241"/>
    </source>
</evidence>
<reference evidence="2" key="1">
    <citation type="submission" date="2021-04" db="EMBL/GenBank/DDBJ databases">
        <title>The complete genome sequence of Caulobacter sp. S6.</title>
        <authorList>
            <person name="Tang Y."/>
            <person name="Ouyang W."/>
            <person name="Liu Q."/>
            <person name="Huang B."/>
            <person name="Guo Z."/>
            <person name="Lei P."/>
        </authorList>
    </citation>
    <scope>NUCLEOTIDE SEQUENCE</scope>
    <source>
        <strain evidence="2">S6</strain>
    </source>
</reference>
<dbReference type="SUPFAM" id="SSF53335">
    <property type="entry name" value="S-adenosyl-L-methionine-dependent methyltransferases"/>
    <property type="match status" value="1"/>
</dbReference>
<dbReference type="Gene3D" id="3.40.50.150">
    <property type="entry name" value="Vaccinia Virus protein VP39"/>
    <property type="match status" value="1"/>
</dbReference>
<name>A0A975IVZ9_9CAUL</name>
<keyword evidence="2" id="KW-0808">Transferase</keyword>
<evidence type="ECO:0000313" key="2">
    <source>
        <dbReference type="EMBL" id="QUD89310.1"/>
    </source>
</evidence>
<sequence>MKDPADHPLPKLRPDYLAQQEAYGDVRHPDRLVAHYMLERRLADRLLTASASERRQLYGLLYEELFSTLDDHPQHTAEREACSLRVTRQLRLLRPYVDQQARFVEIGCGDAALSMAMAQTVREAVGVDVTDALLPGERSANFTFVKTDGIALPIASQSVDLVYSNQLMEHLHPDDALEQLREIRRIIRPGGRYVCITPSRVTGPHDVSRYFDYEATGFHVSEYDYRSLRSAFQVAGFKRFEVVFTARGRRIVAPYAIARAADLAAYALPRSWRARFGRTRWADVLFAMVVIGRC</sequence>
<evidence type="ECO:0000313" key="3">
    <source>
        <dbReference type="Proteomes" id="UP000676409"/>
    </source>
</evidence>
<dbReference type="KEGG" id="caul:KCG34_05370"/>
<protein>
    <submittedName>
        <fullName evidence="2">Class I SAM-dependent methyltransferase</fullName>
    </submittedName>
</protein>
<keyword evidence="3" id="KW-1185">Reference proteome</keyword>
<proteinExistence type="predicted"/>
<dbReference type="RefSeq" id="WP_211939362.1">
    <property type="nucleotide sequence ID" value="NZ_CP073078.1"/>
</dbReference>
<dbReference type="Proteomes" id="UP000676409">
    <property type="component" value="Chromosome"/>
</dbReference>
<dbReference type="AlphaFoldDB" id="A0A975IVZ9"/>
<dbReference type="Pfam" id="PF08241">
    <property type="entry name" value="Methyltransf_11"/>
    <property type="match status" value="1"/>
</dbReference>
<dbReference type="PANTHER" id="PTHR43591:SF24">
    <property type="entry name" value="2-METHOXY-6-POLYPRENYL-1,4-BENZOQUINOL METHYLASE, MITOCHONDRIAL"/>
    <property type="match status" value="1"/>
</dbReference>
<dbReference type="GO" id="GO:0032259">
    <property type="term" value="P:methylation"/>
    <property type="evidence" value="ECO:0007669"/>
    <property type="project" value="UniProtKB-KW"/>
</dbReference>